<evidence type="ECO:0000256" key="3">
    <source>
        <dbReference type="SAM" id="SignalP"/>
    </source>
</evidence>
<gene>
    <name evidence="4" type="ORF">EXIGLDRAFT_219492</name>
</gene>
<evidence type="ECO:0000313" key="5">
    <source>
        <dbReference type="Proteomes" id="UP000077266"/>
    </source>
</evidence>
<dbReference type="InParanoid" id="A0A165ECU0"/>
<feature type="compositionally biased region" description="Basic and acidic residues" evidence="1">
    <location>
        <begin position="154"/>
        <end position="164"/>
    </location>
</feature>
<dbReference type="AlphaFoldDB" id="A0A165ECU0"/>
<keyword evidence="2" id="KW-0472">Membrane</keyword>
<reference evidence="4 5" key="1">
    <citation type="journal article" date="2016" name="Mol. Biol. Evol.">
        <title>Comparative Genomics of Early-Diverging Mushroom-Forming Fungi Provides Insights into the Origins of Lignocellulose Decay Capabilities.</title>
        <authorList>
            <person name="Nagy L.G."/>
            <person name="Riley R."/>
            <person name="Tritt A."/>
            <person name="Adam C."/>
            <person name="Daum C."/>
            <person name="Floudas D."/>
            <person name="Sun H."/>
            <person name="Yadav J.S."/>
            <person name="Pangilinan J."/>
            <person name="Larsson K.H."/>
            <person name="Matsuura K."/>
            <person name="Barry K."/>
            <person name="Labutti K."/>
            <person name="Kuo R."/>
            <person name="Ohm R.A."/>
            <person name="Bhattacharya S.S."/>
            <person name="Shirouzu T."/>
            <person name="Yoshinaga Y."/>
            <person name="Martin F.M."/>
            <person name="Grigoriev I.V."/>
            <person name="Hibbett D.S."/>
        </authorList>
    </citation>
    <scope>NUCLEOTIDE SEQUENCE [LARGE SCALE GENOMIC DNA]</scope>
    <source>
        <strain evidence="4 5">HHB12029</strain>
    </source>
</reference>
<dbReference type="EMBL" id="KV426150">
    <property type="protein sequence ID" value="KZV86621.1"/>
    <property type="molecule type" value="Genomic_DNA"/>
</dbReference>
<feature type="region of interest" description="Disordered" evidence="1">
    <location>
        <begin position="133"/>
        <end position="164"/>
    </location>
</feature>
<feature type="signal peptide" evidence="3">
    <location>
        <begin position="1"/>
        <end position="16"/>
    </location>
</feature>
<feature type="chain" id="PRO_5007857127" evidence="3">
    <location>
        <begin position="17"/>
        <end position="164"/>
    </location>
</feature>
<keyword evidence="5" id="KW-1185">Reference proteome</keyword>
<accession>A0A165ECU0</accession>
<feature type="transmembrane region" description="Helical" evidence="2">
    <location>
        <begin position="26"/>
        <end position="42"/>
    </location>
</feature>
<proteinExistence type="predicted"/>
<name>A0A165ECU0_EXIGL</name>
<evidence type="ECO:0000313" key="4">
    <source>
        <dbReference type="EMBL" id="KZV86621.1"/>
    </source>
</evidence>
<keyword evidence="2" id="KW-0812">Transmembrane</keyword>
<sequence>MQALFFVLLLAQTVHAQGTSPATIVVGLAVGIFIVVWLILCCRGGGGDGPASHPAARARAAAVVPAPAPAVPAPPSRPLHAALQVEDDEPLPVYVPRTISPPPPALSPIPLRSGTTPATAALTGARTSSIVETLPVDGTTPPAATRSPPPQYARVERRSSNGGV</sequence>
<dbReference type="Proteomes" id="UP000077266">
    <property type="component" value="Unassembled WGS sequence"/>
</dbReference>
<keyword evidence="2" id="KW-1133">Transmembrane helix</keyword>
<keyword evidence="3" id="KW-0732">Signal</keyword>
<protein>
    <submittedName>
        <fullName evidence="4">Uncharacterized protein</fullName>
    </submittedName>
</protein>
<evidence type="ECO:0000256" key="1">
    <source>
        <dbReference type="SAM" id="MobiDB-lite"/>
    </source>
</evidence>
<evidence type="ECO:0000256" key="2">
    <source>
        <dbReference type="SAM" id="Phobius"/>
    </source>
</evidence>
<organism evidence="4 5">
    <name type="scientific">Exidia glandulosa HHB12029</name>
    <dbReference type="NCBI Taxonomy" id="1314781"/>
    <lineage>
        <taxon>Eukaryota</taxon>
        <taxon>Fungi</taxon>
        <taxon>Dikarya</taxon>
        <taxon>Basidiomycota</taxon>
        <taxon>Agaricomycotina</taxon>
        <taxon>Agaricomycetes</taxon>
        <taxon>Auriculariales</taxon>
        <taxon>Exidiaceae</taxon>
        <taxon>Exidia</taxon>
    </lineage>
</organism>